<gene>
    <name evidence="1" type="ORF">A2113_03565</name>
</gene>
<dbReference type="Proteomes" id="UP000176299">
    <property type="component" value="Unassembled WGS sequence"/>
</dbReference>
<dbReference type="AlphaFoldDB" id="A0A1G1W3I6"/>
<proteinExistence type="predicted"/>
<accession>A0A1G1W3I6</accession>
<evidence type="ECO:0000313" key="1">
    <source>
        <dbReference type="EMBL" id="OGY22181.1"/>
    </source>
</evidence>
<dbReference type="EMBL" id="MHCN01000008">
    <property type="protein sequence ID" value="OGY22181.1"/>
    <property type="molecule type" value="Genomic_DNA"/>
</dbReference>
<protein>
    <submittedName>
        <fullName evidence="1">Uncharacterized protein</fullName>
    </submittedName>
</protein>
<name>A0A1G1W3I6_9BACT</name>
<organism evidence="1 2">
    <name type="scientific">Candidatus Woykebacteria bacterium GWA1_44_8</name>
    <dbReference type="NCBI Taxonomy" id="1802591"/>
    <lineage>
        <taxon>Bacteria</taxon>
        <taxon>Candidatus Woykeibacteriota</taxon>
    </lineage>
</organism>
<sequence>MDYSFLNSRKFRAALRRAAEITAETGKETAVVVWKSEGKLRVKLELGGHGSMASLEVAQKTPSEFDYREDHEGEYAHVHFHASLGAVCPSSGDLLAFSRGRTRLLGDLQEALMGVASVSKDGKIDILFVENPPTDYELFLLEEELESLPSLSRSSQGIVLDLLRKYGMEVRLVSFSARR</sequence>
<comment type="caution">
    <text evidence="1">The sequence shown here is derived from an EMBL/GenBank/DDBJ whole genome shotgun (WGS) entry which is preliminary data.</text>
</comment>
<reference evidence="1 2" key="1">
    <citation type="journal article" date="2016" name="Nat. Commun.">
        <title>Thousands of microbial genomes shed light on interconnected biogeochemical processes in an aquifer system.</title>
        <authorList>
            <person name="Anantharaman K."/>
            <person name="Brown C.T."/>
            <person name="Hug L.A."/>
            <person name="Sharon I."/>
            <person name="Castelle C.J."/>
            <person name="Probst A.J."/>
            <person name="Thomas B.C."/>
            <person name="Singh A."/>
            <person name="Wilkins M.J."/>
            <person name="Karaoz U."/>
            <person name="Brodie E.L."/>
            <person name="Williams K.H."/>
            <person name="Hubbard S.S."/>
            <person name="Banfield J.F."/>
        </authorList>
    </citation>
    <scope>NUCLEOTIDE SEQUENCE [LARGE SCALE GENOMIC DNA]</scope>
</reference>
<evidence type="ECO:0000313" key="2">
    <source>
        <dbReference type="Proteomes" id="UP000176299"/>
    </source>
</evidence>